<evidence type="ECO:0000313" key="2">
    <source>
        <dbReference type="EMBL" id="KIO27305.1"/>
    </source>
</evidence>
<protein>
    <submittedName>
        <fullName evidence="2">Uncharacterized protein</fullName>
    </submittedName>
</protein>
<evidence type="ECO:0000313" key="3">
    <source>
        <dbReference type="Proteomes" id="UP000054248"/>
    </source>
</evidence>
<dbReference type="EMBL" id="KN823011">
    <property type="protein sequence ID" value="KIO27305.1"/>
    <property type="molecule type" value="Genomic_DNA"/>
</dbReference>
<proteinExistence type="predicted"/>
<reference evidence="2 3" key="1">
    <citation type="submission" date="2014-04" db="EMBL/GenBank/DDBJ databases">
        <authorList>
            <consortium name="DOE Joint Genome Institute"/>
            <person name="Kuo A."/>
            <person name="Girlanda M."/>
            <person name="Perotto S."/>
            <person name="Kohler A."/>
            <person name="Nagy L.G."/>
            <person name="Floudas D."/>
            <person name="Copeland A."/>
            <person name="Barry K.W."/>
            <person name="Cichocki N."/>
            <person name="Veneault-Fourrey C."/>
            <person name="LaButti K."/>
            <person name="Lindquist E.A."/>
            <person name="Lipzen A."/>
            <person name="Lundell T."/>
            <person name="Morin E."/>
            <person name="Murat C."/>
            <person name="Sun H."/>
            <person name="Tunlid A."/>
            <person name="Henrissat B."/>
            <person name="Grigoriev I.V."/>
            <person name="Hibbett D.S."/>
            <person name="Martin F."/>
            <person name="Nordberg H.P."/>
            <person name="Cantor M.N."/>
            <person name="Hua S.X."/>
        </authorList>
    </citation>
    <scope>NUCLEOTIDE SEQUENCE [LARGE SCALE GENOMIC DNA]</scope>
    <source>
        <strain evidence="2 3">MUT 4182</strain>
    </source>
</reference>
<gene>
    <name evidence="2" type="ORF">M407DRAFT_193019</name>
</gene>
<feature type="compositionally biased region" description="Basic residues" evidence="1">
    <location>
        <begin position="73"/>
        <end position="89"/>
    </location>
</feature>
<sequence>MADQRQNQAFQTAHLRPISLRQTAMAFARFRERYAELQALSDGGLKITEIRAEEEATFTIIVARAAAEVKVSRPQKRRTYPAKPHQNRRRCNDPSAEQSIPDPLTPAPRSEVL</sequence>
<reference evidence="3" key="2">
    <citation type="submission" date="2015-01" db="EMBL/GenBank/DDBJ databases">
        <title>Evolutionary Origins and Diversification of the Mycorrhizal Mutualists.</title>
        <authorList>
            <consortium name="DOE Joint Genome Institute"/>
            <consortium name="Mycorrhizal Genomics Consortium"/>
            <person name="Kohler A."/>
            <person name="Kuo A."/>
            <person name="Nagy L.G."/>
            <person name="Floudas D."/>
            <person name="Copeland A."/>
            <person name="Barry K.W."/>
            <person name="Cichocki N."/>
            <person name="Veneault-Fourrey C."/>
            <person name="LaButti K."/>
            <person name="Lindquist E.A."/>
            <person name="Lipzen A."/>
            <person name="Lundell T."/>
            <person name="Morin E."/>
            <person name="Murat C."/>
            <person name="Riley R."/>
            <person name="Ohm R."/>
            <person name="Sun H."/>
            <person name="Tunlid A."/>
            <person name="Henrissat B."/>
            <person name="Grigoriev I.V."/>
            <person name="Hibbett D.S."/>
            <person name="Martin F."/>
        </authorList>
    </citation>
    <scope>NUCLEOTIDE SEQUENCE [LARGE SCALE GENOMIC DNA]</scope>
    <source>
        <strain evidence="3">MUT 4182</strain>
    </source>
</reference>
<dbReference type="HOGENOM" id="CLU_2135372_0_0_1"/>
<name>A0A0C3QAJ9_9AGAM</name>
<evidence type="ECO:0000256" key="1">
    <source>
        <dbReference type="SAM" id="MobiDB-lite"/>
    </source>
</evidence>
<keyword evidence="3" id="KW-1185">Reference proteome</keyword>
<organism evidence="2 3">
    <name type="scientific">Tulasnella calospora MUT 4182</name>
    <dbReference type="NCBI Taxonomy" id="1051891"/>
    <lineage>
        <taxon>Eukaryota</taxon>
        <taxon>Fungi</taxon>
        <taxon>Dikarya</taxon>
        <taxon>Basidiomycota</taxon>
        <taxon>Agaricomycotina</taxon>
        <taxon>Agaricomycetes</taxon>
        <taxon>Cantharellales</taxon>
        <taxon>Tulasnellaceae</taxon>
        <taxon>Tulasnella</taxon>
    </lineage>
</organism>
<accession>A0A0C3QAJ9</accession>
<dbReference type="AlphaFoldDB" id="A0A0C3QAJ9"/>
<dbReference type="Proteomes" id="UP000054248">
    <property type="component" value="Unassembled WGS sequence"/>
</dbReference>
<feature type="region of interest" description="Disordered" evidence="1">
    <location>
        <begin position="69"/>
        <end position="113"/>
    </location>
</feature>